<dbReference type="AlphaFoldDB" id="A0A4Y7T6U3"/>
<feature type="domain" description="C2H2-type" evidence="2">
    <location>
        <begin position="62"/>
        <end position="93"/>
    </location>
</feature>
<keyword evidence="1" id="KW-0863">Zinc-finger</keyword>
<organism evidence="3 4">
    <name type="scientific">Coprinellus micaceus</name>
    <name type="common">Glistening ink-cap mushroom</name>
    <name type="synonym">Coprinus micaceus</name>
    <dbReference type="NCBI Taxonomy" id="71717"/>
    <lineage>
        <taxon>Eukaryota</taxon>
        <taxon>Fungi</taxon>
        <taxon>Dikarya</taxon>
        <taxon>Basidiomycota</taxon>
        <taxon>Agaricomycotina</taxon>
        <taxon>Agaricomycetes</taxon>
        <taxon>Agaricomycetidae</taxon>
        <taxon>Agaricales</taxon>
        <taxon>Agaricineae</taxon>
        <taxon>Psathyrellaceae</taxon>
        <taxon>Coprinellus</taxon>
    </lineage>
</organism>
<dbReference type="Proteomes" id="UP000298030">
    <property type="component" value="Unassembled WGS sequence"/>
</dbReference>
<dbReference type="SUPFAM" id="SSF57667">
    <property type="entry name" value="beta-beta-alpha zinc fingers"/>
    <property type="match status" value="1"/>
</dbReference>
<dbReference type="Gene3D" id="3.30.160.60">
    <property type="entry name" value="Classic Zinc Finger"/>
    <property type="match status" value="1"/>
</dbReference>
<name>A0A4Y7T6U3_COPMI</name>
<dbReference type="GO" id="GO:0008270">
    <property type="term" value="F:zinc ion binding"/>
    <property type="evidence" value="ECO:0007669"/>
    <property type="project" value="UniProtKB-KW"/>
</dbReference>
<dbReference type="InterPro" id="IPR013087">
    <property type="entry name" value="Znf_C2H2_type"/>
</dbReference>
<gene>
    <name evidence="3" type="ORF">FA13DRAFT_1735019</name>
</gene>
<keyword evidence="1" id="KW-0862">Zinc</keyword>
<sequence>MSRVADSPPPPHTFSPEPITYTPNDFANLGIPYACGICFKTFRTVVRLTQHMNSPVHDPDAFKCPKPDCGSQFALVSGLIQHLESGTRTCELASASEVFERFPLLTASFSKYLAA</sequence>
<evidence type="ECO:0000256" key="1">
    <source>
        <dbReference type="PROSITE-ProRule" id="PRU00042"/>
    </source>
</evidence>
<reference evidence="3 4" key="1">
    <citation type="journal article" date="2019" name="Nat. Ecol. Evol.">
        <title>Megaphylogeny resolves global patterns of mushroom evolution.</title>
        <authorList>
            <person name="Varga T."/>
            <person name="Krizsan K."/>
            <person name="Foldi C."/>
            <person name="Dima B."/>
            <person name="Sanchez-Garcia M."/>
            <person name="Sanchez-Ramirez S."/>
            <person name="Szollosi G.J."/>
            <person name="Szarkandi J.G."/>
            <person name="Papp V."/>
            <person name="Albert L."/>
            <person name="Andreopoulos W."/>
            <person name="Angelini C."/>
            <person name="Antonin V."/>
            <person name="Barry K.W."/>
            <person name="Bougher N.L."/>
            <person name="Buchanan P."/>
            <person name="Buyck B."/>
            <person name="Bense V."/>
            <person name="Catcheside P."/>
            <person name="Chovatia M."/>
            <person name="Cooper J."/>
            <person name="Damon W."/>
            <person name="Desjardin D."/>
            <person name="Finy P."/>
            <person name="Geml J."/>
            <person name="Haridas S."/>
            <person name="Hughes K."/>
            <person name="Justo A."/>
            <person name="Karasinski D."/>
            <person name="Kautmanova I."/>
            <person name="Kiss B."/>
            <person name="Kocsube S."/>
            <person name="Kotiranta H."/>
            <person name="LaButti K.M."/>
            <person name="Lechner B.E."/>
            <person name="Liimatainen K."/>
            <person name="Lipzen A."/>
            <person name="Lukacs Z."/>
            <person name="Mihaltcheva S."/>
            <person name="Morgado L.N."/>
            <person name="Niskanen T."/>
            <person name="Noordeloos M.E."/>
            <person name="Ohm R.A."/>
            <person name="Ortiz-Santana B."/>
            <person name="Ovrebo C."/>
            <person name="Racz N."/>
            <person name="Riley R."/>
            <person name="Savchenko A."/>
            <person name="Shiryaev A."/>
            <person name="Soop K."/>
            <person name="Spirin V."/>
            <person name="Szebenyi C."/>
            <person name="Tomsovsky M."/>
            <person name="Tulloss R.E."/>
            <person name="Uehling J."/>
            <person name="Grigoriev I.V."/>
            <person name="Vagvolgyi C."/>
            <person name="Papp T."/>
            <person name="Martin F.M."/>
            <person name="Miettinen O."/>
            <person name="Hibbett D.S."/>
            <person name="Nagy L.G."/>
        </authorList>
    </citation>
    <scope>NUCLEOTIDE SEQUENCE [LARGE SCALE GENOMIC DNA]</scope>
    <source>
        <strain evidence="3 4">FP101781</strain>
    </source>
</reference>
<feature type="domain" description="C2H2-type" evidence="2">
    <location>
        <begin position="33"/>
        <end position="62"/>
    </location>
</feature>
<dbReference type="PROSITE" id="PS50157">
    <property type="entry name" value="ZINC_FINGER_C2H2_2"/>
    <property type="match status" value="2"/>
</dbReference>
<keyword evidence="1" id="KW-0479">Metal-binding</keyword>
<dbReference type="EMBL" id="QPFP01000028">
    <property type="protein sequence ID" value="TEB29312.1"/>
    <property type="molecule type" value="Genomic_DNA"/>
</dbReference>
<evidence type="ECO:0000313" key="4">
    <source>
        <dbReference type="Proteomes" id="UP000298030"/>
    </source>
</evidence>
<comment type="caution">
    <text evidence="3">The sequence shown here is derived from an EMBL/GenBank/DDBJ whole genome shotgun (WGS) entry which is preliminary data.</text>
</comment>
<keyword evidence="4" id="KW-1185">Reference proteome</keyword>
<dbReference type="Pfam" id="PF00096">
    <property type="entry name" value="zf-C2H2"/>
    <property type="match status" value="1"/>
</dbReference>
<dbReference type="OrthoDB" id="6077919at2759"/>
<dbReference type="SMART" id="SM00355">
    <property type="entry name" value="ZnF_C2H2"/>
    <property type="match status" value="2"/>
</dbReference>
<evidence type="ECO:0000313" key="3">
    <source>
        <dbReference type="EMBL" id="TEB29312.1"/>
    </source>
</evidence>
<evidence type="ECO:0000259" key="2">
    <source>
        <dbReference type="PROSITE" id="PS50157"/>
    </source>
</evidence>
<dbReference type="InterPro" id="IPR036236">
    <property type="entry name" value="Znf_C2H2_sf"/>
</dbReference>
<dbReference type="PROSITE" id="PS00028">
    <property type="entry name" value="ZINC_FINGER_C2H2_1"/>
    <property type="match status" value="1"/>
</dbReference>
<accession>A0A4Y7T6U3</accession>
<proteinExistence type="predicted"/>
<protein>
    <recommendedName>
        <fullName evidence="2">C2H2-type domain-containing protein</fullName>
    </recommendedName>
</protein>
<dbReference type="STRING" id="71717.A0A4Y7T6U3"/>